<proteinExistence type="inferred from homology"/>
<dbReference type="GO" id="GO:0015035">
    <property type="term" value="F:protein-disulfide reductase activity"/>
    <property type="evidence" value="ECO:0007669"/>
    <property type="project" value="TreeGrafter"/>
</dbReference>
<keyword evidence="6" id="KW-1185">Reference proteome</keyword>
<dbReference type="GO" id="GO:0045454">
    <property type="term" value="P:cell redox homeostasis"/>
    <property type="evidence" value="ECO:0007669"/>
    <property type="project" value="TreeGrafter"/>
</dbReference>
<keyword evidence="2" id="KW-0676">Redox-active center</keyword>
<dbReference type="Pfam" id="PF00085">
    <property type="entry name" value="Thioredoxin"/>
    <property type="match status" value="1"/>
</dbReference>
<evidence type="ECO:0000256" key="2">
    <source>
        <dbReference type="ARBA" id="ARBA00023284"/>
    </source>
</evidence>
<reference evidence="5 6" key="1">
    <citation type="submission" date="2020-07" db="EMBL/GenBank/DDBJ databases">
        <title>Sequencing the genomes of 1000 actinobacteria strains.</title>
        <authorList>
            <person name="Klenk H.-P."/>
        </authorList>
    </citation>
    <scope>NUCLEOTIDE SEQUENCE [LARGE SCALE GENOMIC DNA]</scope>
    <source>
        <strain evidence="5 6">DSM 44442</strain>
    </source>
</reference>
<dbReference type="PANTHER" id="PTHR45663:SF11">
    <property type="entry name" value="GEO12009P1"/>
    <property type="match status" value="1"/>
</dbReference>
<feature type="region of interest" description="Disordered" evidence="3">
    <location>
        <begin position="110"/>
        <end position="131"/>
    </location>
</feature>
<evidence type="ECO:0000259" key="4">
    <source>
        <dbReference type="PROSITE" id="PS51352"/>
    </source>
</evidence>
<dbReference type="AlphaFoldDB" id="A0A7Z0EQN9"/>
<accession>A0A7Z0EQN9</accession>
<sequence>MTMTGSAELHRTTDDTFTEDVLRSDVPVLVEFTSDSCPPCRQLEPVLRSLADDLRGRMRIVQVDVPTSPNTTRDHNVMATPTMLLFQGGEPVRQLVGAQPKRRLMREVEPFVRAEGPEPGAGAGASAQPRP</sequence>
<dbReference type="GO" id="GO:0005829">
    <property type="term" value="C:cytosol"/>
    <property type="evidence" value="ECO:0007669"/>
    <property type="project" value="TreeGrafter"/>
</dbReference>
<evidence type="ECO:0000313" key="6">
    <source>
        <dbReference type="Proteomes" id="UP000572051"/>
    </source>
</evidence>
<organism evidence="5 6">
    <name type="scientific">Nocardiopsis aegyptia</name>
    <dbReference type="NCBI Taxonomy" id="220378"/>
    <lineage>
        <taxon>Bacteria</taxon>
        <taxon>Bacillati</taxon>
        <taxon>Actinomycetota</taxon>
        <taxon>Actinomycetes</taxon>
        <taxon>Streptosporangiales</taxon>
        <taxon>Nocardiopsidaceae</taxon>
        <taxon>Nocardiopsis</taxon>
    </lineage>
</organism>
<comment type="similarity">
    <text evidence="1">Belongs to the thioredoxin family.</text>
</comment>
<feature type="domain" description="Thioredoxin" evidence="4">
    <location>
        <begin position="1"/>
        <end position="113"/>
    </location>
</feature>
<evidence type="ECO:0000313" key="5">
    <source>
        <dbReference type="EMBL" id="NYJ36502.1"/>
    </source>
</evidence>
<dbReference type="Gene3D" id="3.40.30.10">
    <property type="entry name" value="Glutaredoxin"/>
    <property type="match status" value="1"/>
</dbReference>
<dbReference type="EMBL" id="JACCFS010000001">
    <property type="protein sequence ID" value="NYJ36502.1"/>
    <property type="molecule type" value="Genomic_DNA"/>
</dbReference>
<dbReference type="CDD" id="cd02947">
    <property type="entry name" value="TRX_family"/>
    <property type="match status" value="1"/>
</dbReference>
<comment type="caution">
    <text evidence="5">The sequence shown here is derived from an EMBL/GenBank/DDBJ whole genome shotgun (WGS) entry which is preliminary data.</text>
</comment>
<dbReference type="PROSITE" id="PS51352">
    <property type="entry name" value="THIOREDOXIN_2"/>
    <property type="match status" value="1"/>
</dbReference>
<dbReference type="SUPFAM" id="SSF52833">
    <property type="entry name" value="Thioredoxin-like"/>
    <property type="match status" value="1"/>
</dbReference>
<dbReference type="Proteomes" id="UP000572051">
    <property type="component" value="Unassembled WGS sequence"/>
</dbReference>
<evidence type="ECO:0000256" key="1">
    <source>
        <dbReference type="ARBA" id="ARBA00008987"/>
    </source>
</evidence>
<protein>
    <submittedName>
        <fullName evidence="5">Thioredoxin 1</fullName>
    </submittedName>
</protein>
<dbReference type="InterPro" id="IPR036249">
    <property type="entry name" value="Thioredoxin-like_sf"/>
</dbReference>
<dbReference type="PANTHER" id="PTHR45663">
    <property type="entry name" value="GEO12009P1"/>
    <property type="match status" value="1"/>
</dbReference>
<name>A0A7Z0EQN9_9ACTN</name>
<dbReference type="RefSeq" id="WP_246406355.1">
    <property type="nucleotide sequence ID" value="NZ_JACCFS010000001.1"/>
</dbReference>
<gene>
    <name evidence="5" type="ORF">HNR10_004383</name>
</gene>
<evidence type="ECO:0000256" key="3">
    <source>
        <dbReference type="SAM" id="MobiDB-lite"/>
    </source>
</evidence>
<dbReference type="InterPro" id="IPR013766">
    <property type="entry name" value="Thioredoxin_domain"/>
</dbReference>